<evidence type="ECO:0000256" key="1">
    <source>
        <dbReference type="SAM" id="MobiDB-lite"/>
    </source>
</evidence>
<protein>
    <submittedName>
        <fullName evidence="2">Uncharacterized protein</fullName>
    </submittedName>
</protein>
<accession>A0A0B6Z5B7</accession>
<name>A0A0B6Z5B7_9EUPU</name>
<feature type="region of interest" description="Disordered" evidence="1">
    <location>
        <begin position="109"/>
        <end position="135"/>
    </location>
</feature>
<gene>
    <name evidence="2" type="primary">ORF48681</name>
</gene>
<feature type="non-terminal residue" evidence="2">
    <location>
        <position position="1"/>
    </location>
</feature>
<dbReference type="EMBL" id="HACG01016692">
    <property type="protein sequence ID" value="CEK63557.1"/>
    <property type="molecule type" value="Transcribed_RNA"/>
</dbReference>
<reference evidence="2" key="1">
    <citation type="submission" date="2014-12" db="EMBL/GenBank/DDBJ databases">
        <title>Insight into the proteome of Arion vulgaris.</title>
        <authorList>
            <person name="Aradska J."/>
            <person name="Bulat T."/>
            <person name="Smidak R."/>
            <person name="Sarate P."/>
            <person name="Gangsoo J."/>
            <person name="Sialana F."/>
            <person name="Bilban M."/>
            <person name="Lubec G."/>
        </authorList>
    </citation>
    <scope>NUCLEOTIDE SEQUENCE</scope>
    <source>
        <tissue evidence="2">Skin</tissue>
    </source>
</reference>
<organism evidence="2">
    <name type="scientific">Arion vulgaris</name>
    <dbReference type="NCBI Taxonomy" id="1028688"/>
    <lineage>
        <taxon>Eukaryota</taxon>
        <taxon>Metazoa</taxon>
        <taxon>Spiralia</taxon>
        <taxon>Lophotrochozoa</taxon>
        <taxon>Mollusca</taxon>
        <taxon>Gastropoda</taxon>
        <taxon>Heterobranchia</taxon>
        <taxon>Euthyneura</taxon>
        <taxon>Panpulmonata</taxon>
        <taxon>Eupulmonata</taxon>
        <taxon>Stylommatophora</taxon>
        <taxon>Helicina</taxon>
        <taxon>Arionoidea</taxon>
        <taxon>Arionidae</taxon>
        <taxon>Arion</taxon>
    </lineage>
</organism>
<dbReference type="AlphaFoldDB" id="A0A0B6Z5B7"/>
<sequence>ISDGMQQSCTSSDNQANVNQGNMDLNNLIDLSKLNKDLSEKMPPITSIAVSEHSVSSCPVMASVAEIIVACDDHSDTSDTILTGRVGVDQHISKDISDSMMTGRVGVAQHTNKDTSDSTLTSRGGVDQHTSKDSTVTEIQPQVRVVHMSKTLNVGFIVPAD</sequence>
<feature type="region of interest" description="Disordered" evidence="1">
    <location>
        <begin position="1"/>
        <end position="21"/>
    </location>
</feature>
<proteinExistence type="predicted"/>
<evidence type="ECO:0000313" key="2">
    <source>
        <dbReference type="EMBL" id="CEK63557.1"/>
    </source>
</evidence>